<accession>A0A098B0A4</accession>
<evidence type="ECO:0000313" key="1">
    <source>
        <dbReference type="EMBL" id="CDX01296.1"/>
    </source>
</evidence>
<name>A0A098B0A4_DESHA</name>
<dbReference type="RefSeq" id="WP_208925467.1">
    <property type="nucleotide sequence ID" value="NZ_LK996017.1"/>
</dbReference>
<dbReference type="InterPro" id="IPR010633">
    <property type="entry name" value="Phage_lambda_GpZ"/>
</dbReference>
<dbReference type="PATRIC" id="fig|49338.4.peg.1519"/>
<sequence>MRKISGIELTVPQLEKIEERLKDFPEQIPVVTVRAINRAAEASRTAVTRFVRKEYLIDYKNVKGRIKIKKAHQADMVADIYAKDRTISSINFRVRSNEPFPERGKYAQIQVKKRSSGGYVRGSFIATVRGGYTNVFVRTTGNRFPLRSLHSPSVPQMMGHEEGIKVMQERAIEVLNKRIDVEVKRVLGK</sequence>
<dbReference type="EMBL" id="LK996017">
    <property type="protein sequence ID" value="CDX01296.1"/>
    <property type="molecule type" value="Genomic_DNA"/>
</dbReference>
<organism evidence="1">
    <name type="scientific">Desulfitobacterium hafniense</name>
    <name type="common">Desulfitobacterium frappieri</name>
    <dbReference type="NCBI Taxonomy" id="49338"/>
    <lineage>
        <taxon>Bacteria</taxon>
        <taxon>Bacillati</taxon>
        <taxon>Bacillota</taxon>
        <taxon>Clostridia</taxon>
        <taxon>Eubacteriales</taxon>
        <taxon>Desulfitobacteriaceae</taxon>
        <taxon>Desulfitobacterium</taxon>
    </lineage>
</organism>
<proteinExistence type="predicted"/>
<protein>
    <submittedName>
        <fullName evidence="1">Prophage minor tail protein Z (GPZ)</fullName>
    </submittedName>
</protein>
<gene>
    <name evidence="1" type="ORF">DPCES_1409</name>
</gene>
<reference evidence="1" key="1">
    <citation type="submission" date="2014-07" db="EMBL/GenBank/DDBJ databases">
        <authorList>
            <person name="Hornung V.Bastian."/>
        </authorList>
    </citation>
    <scope>NUCLEOTIDE SEQUENCE</scope>
    <source>
        <strain evidence="1">PCE-S</strain>
    </source>
</reference>
<dbReference type="Pfam" id="PF06763">
    <property type="entry name" value="Minor_tail_Z"/>
    <property type="match status" value="1"/>
</dbReference>
<dbReference type="AlphaFoldDB" id="A0A098B0A4"/>